<evidence type="ECO:0000256" key="1">
    <source>
        <dbReference type="ARBA" id="ARBA00004123"/>
    </source>
</evidence>
<sequence length="168" mass="19256">MADTNTNVCTHLTLGMCPYTRTETNAFGSFSTSNKKRKLCNKGHVGARKRRRNGEDLWKIKKMLKKRDVGNMGRLMLGRDMVEDLVLPMLGADADEIDKGVHLKIWDVDTHSMHSLIFKKWLSSKSYVFIGNWGKDFVARRGLKKGDKIVFQWNPLINGFNFSLLHVN</sequence>
<organism evidence="6 7">
    <name type="scientific">Mucuna pruriens</name>
    <name type="common">Velvet bean</name>
    <name type="synonym">Dolichos pruriens</name>
    <dbReference type="NCBI Taxonomy" id="157652"/>
    <lineage>
        <taxon>Eukaryota</taxon>
        <taxon>Viridiplantae</taxon>
        <taxon>Streptophyta</taxon>
        <taxon>Embryophyta</taxon>
        <taxon>Tracheophyta</taxon>
        <taxon>Spermatophyta</taxon>
        <taxon>Magnoliopsida</taxon>
        <taxon>eudicotyledons</taxon>
        <taxon>Gunneridae</taxon>
        <taxon>Pentapetalae</taxon>
        <taxon>rosids</taxon>
        <taxon>fabids</taxon>
        <taxon>Fabales</taxon>
        <taxon>Fabaceae</taxon>
        <taxon>Papilionoideae</taxon>
        <taxon>50 kb inversion clade</taxon>
        <taxon>NPAAA clade</taxon>
        <taxon>indigoferoid/millettioid clade</taxon>
        <taxon>Phaseoleae</taxon>
        <taxon>Mucuna</taxon>
    </lineage>
</organism>
<name>A0A371G850_MUCPR</name>
<dbReference type="Gene3D" id="2.40.330.10">
    <property type="entry name" value="DNA-binding pseudobarrel domain"/>
    <property type="match status" value="1"/>
</dbReference>
<reference evidence="6" key="1">
    <citation type="submission" date="2018-05" db="EMBL/GenBank/DDBJ databases">
        <title>Draft genome of Mucuna pruriens seed.</title>
        <authorList>
            <person name="Nnadi N.E."/>
            <person name="Vos R."/>
            <person name="Hasami M.H."/>
            <person name="Devisetty U.K."/>
            <person name="Aguiy J.C."/>
        </authorList>
    </citation>
    <scope>NUCLEOTIDE SEQUENCE [LARGE SCALE GENOMIC DNA]</scope>
    <source>
        <strain evidence="6">JCA_2017</strain>
    </source>
</reference>
<keyword evidence="7" id="KW-1185">Reference proteome</keyword>
<dbReference type="CDD" id="cd10017">
    <property type="entry name" value="B3_DNA"/>
    <property type="match status" value="1"/>
</dbReference>
<dbReference type="OrthoDB" id="1408268at2759"/>
<evidence type="ECO:0000256" key="2">
    <source>
        <dbReference type="ARBA" id="ARBA00023015"/>
    </source>
</evidence>
<feature type="non-terminal residue" evidence="6">
    <location>
        <position position="1"/>
    </location>
</feature>
<dbReference type="InterPro" id="IPR003340">
    <property type="entry name" value="B3_DNA-bd"/>
</dbReference>
<evidence type="ECO:0000256" key="5">
    <source>
        <dbReference type="ARBA" id="ARBA00023242"/>
    </source>
</evidence>
<evidence type="ECO:0000313" key="7">
    <source>
        <dbReference type="Proteomes" id="UP000257109"/>
    </source>
</evidence>
<accession>A0A371G850</accession>
<dbReference type="InterPro" id="IPR051442">
    <property type="entry name" value="B3_domain"/>
</dbReference>
<keyword evidence="3" id="KW-0238">DNA-binding</keyword>
<gene>
    <name evidence="6" type="ORF">CR513_31892</name>
</gene>
<dbReference type="PANTHER" id="PTHR34269:SF11">
    <property type="entry name" value="B3 DOMAIN PROTEIN"/>
    <property type="match status" value="1"/>
</dbReference>
<dbReference type="InterPro" id="IPR015300">
    <property type="entry name" value="DNA-bd_pseudobarrel_sf"/>
</dbReference>
<keyword evidence="4" id="KW-0804">Transcription</keyword>
<comment type="caution">
    <text evidence="6">The sequence shown here is derived from an EMBL/GenBank/DDBJ whole genome shotgun (WGS) entry which is preliminary data.</text>
</comment>
<dbReference type="SUPFAM" id="SSF101936">
    <property type="entry name" value="DNA-binding pseudobarrel domain"/>
    <property type="match status" value="1"/>
</dbReference>
<keyword evidence="5" id="KW-0539">Nucleus</keyword>
<evidence type="ECO:0000313" key="6">
    <source>
        <dbReference type="EMBL" id="RDX86732.1"/>
    </source>
</evidence>
<protein>
    <submittedName>
        <fullName evidence="6">B3 domain-containing protein</fullName>
    </submittedName>
</protein>
<dbReference type="GO" id="GO:0003677">
    <property type="term" value="F:DNA binding"/>
    <property type="evidence" value="ECO:0007669"/>
    <property type="project" value="UniProtKB-KW"/>
</dbReference>
<comment type="subcellular location">
    <subcellularLocation>
        <location evidence="1">Nucleus</location>
    </subcellularLocation>
</comment>
<evidence type="ECO:0000256" key="4">
    <source>
        <dbReference type="ARBA" id="ARBA00023163"/>
    </source>
</evidence>
<dbReference type="PANTHER" id="PTHR34269">
    <property type="entry name" value="TRANSCRIPTION FACTOR B3-DOMAIN FAMILY-RELATED"/>
    <property type="match status" value="1"/>
</dbReference>
<proteinExistence type="predicted"/>
<dbReference type="EMBL" id="QJKJ01006433">
    <property type="protein sequence ID" value="RDX86732.1"/>
    <property type="molecule type" value="Genomic_DNA"/>
</dbReference>
<dbReference type="Proteomes" id="UP000257109">
    <property type="component" value="Unassembled WGS sequence"/>
</dbReference>
<dbReference type="AlphaFoldDB" id="A0A371G850"/>
<dbReference type="GO" id="GO:0005634">
    <property type="term" value="C:nucleus"/>
    <property type="evidence" value="ECO:0007669"/>
    <property type="project" value="UniProtKB-SubCell"/>
</dbReference>
<keyword evidence="2" id="KW-0805">Transcription regulation</keyword>
<evidence type="ECO:0000256" key="3">
    <source>
        <dbReference type="ARBA" id="ARBA00023125"/>
    </source>
</evidence>